<evidence type="ECO:0000313" key="7">
    <source>
        <dbReference type="EMBL" id="RNI24334.1"/>
    </source>
</evidence>
<dbReference type="EMBL" id="RJJQ01000003">
    <property type="protein sequence ID" value="RNI24334.1"/>
    <property type="molecule type" value="Genomic_DNA"/>
</dbReference>
<keyword evidence="4 6" id="KW-1133">Transmembrane helix</keyword>
<evidence type="ECO:0000256" key="1">
    <source>
        <dbReference type="ARBA" id="ARBA00004141"/>
    </source>
</evidence>
<feature type="transmembrane region" description="Helical" evidence="6">
    <location>
        <begin position="105"/>
        <end position="125"/>
    </location>
</feature>
<dbReference type="InterPro" id="IPR051633">
    <property type="entry name" value="AceTr"/>
</dbReference>
<evidence type="ECO:0000256" key="6">
    <source>
        <dbReference type="SAM" id="Phobius"/>
    </source>
</evidence>
<evidence type="ECO:0000256" key="5">
    <source>
        <dbReference type="ARBA" id="ARBA00023136"/>
    </source>
</evidence>
<feature type="transmembrane region" description="Helical" evidence="6">
    <location>
        <begin position="162"/>
        <end position="187"/>
    </location>
</feature>
<organism evidence="7 8">
    <name type="scientific">Flexivirga caeni</name>
    <dbReference type="NCBI Taxonomy" id="2294115"/>
    <lineage>
        <taxon>Bacteria</taxon>
        <taxon>Bacillati</taxon>
        <taxon>Actinomycetota</taxon>
        <taxon>Actinomycetes</taxon>
        <taxon>Micrococcales</taxon>
        <taxon>Dermacoccaceae</taxon>
        <taxon>Flexivirga</taxon>
    </lineage>
</organism>
<dbReference type="PANTHER" id="PTHR31123:SF1">
    <property type="entry name" value="ACCUMULATION OF DYADS PROTEIN 2-RELATED"/>
    <property type="match status" value="1"/>
</dbReference>
<keyword evidence="3 6" id="KW-0812">Transmembrane</keyword>
<dbReference type="Proteomes" id="UP000271678">
    <property type="component" value="Unassembled WGS sequence"/>
</dbReference>
<dbReference type="AlphaFoldDB" id="A0A3M9MFR2"/>
<dbReference type="GO" id="GO:0015123">
    <property type="term" value="F:acetate transmembrane transporter activity"/>
    <property type="evidence" value="ECO:0007669"/>
    <property type="project" value="TreeGrafter"/>
</dbReference>
<dbReference type="Pfam" id="PF01184">
    <property type="entry name" value="Gpr1_Fun34_YaaH"/>
    <property type="match status" value="1"/>
</dbReference>
<comment type="similarity">
    <text evidence="2">Belongs to the acetate uptake transporter (AceTr) (TC 2.A.96) family.</text>
</comment>
<dbReference type="PANTHER" id="PTHR31123">
    <property type="entry name" value="ACCUMULATION OF DYADS PROTEIN 2-RELATED"/>
    <property type="match status" value="1"/>
</dbReference>
<evidence type="ECO:0000313" key="8">
    <source>
        <dbReference type="Proteomes" id="UP000271678"/>
    </source>
</evidence>
<dbReference type="InterPro" id="IPR000791">
    <property type="entry name" value="Gpr1/Fun34/SatP-like"/>
</dbReference>
<dbReference type="NCBIfam" id="NF038013">
    <property type="entry name" value="AceTr_1"/>
    <property type="match status" value="1"/>
</dbReference>
<feature type="transmembrane region" description="Helical" evidence="6">
    <location>
        <begin position="73"/>
        <end position="93"/>
    </location>
</feature>
<accession>A0A3M9MFR2</accession>
<name>A0A3M9MFR2_9MICO</name>
<comment type="subcellular location">
    <subcellularLocation>
        <location evidence="1">Membrane</location>
        <topology evidence="1">Multi-pass membrane protein</topology>
    </subcellularLocation>
</comment>
<evidence type="ECO:0000256" key="4">
    <source>
        <dbReference type="ARBA" id="ARBA00022989"/>
    </source>
</evidence>
<sequence>MSETTTRPAPGAHIADPAALGLGAFALTTFVLSVVNAGIVPAKVEPVVFGLAFAYGGGAQLVAGIWEFTKGNVFGATAFCSYGAFWLSFWYLTGHTDLSGAGADLHKGLGLYLLAWGIFTLYMTVAAIRVSGAVLVVFILLTITFFLLAFGDFGNSTELTKVGGYLGLLTAIAAWYASFATVANFTFKRTVLPTFPR</sequence>
<gene>
    <name evidence="7" type="ORF">EFY87_05055</name>
</gene>
<proteinExistence type="inferred from homology"/>
<evidence type="ECO:0000256" key="3">
    <source>
        <dbReference type="ARBA" id="ARBA00022692"/>
    </source>
</evidence>
<evidence type="ECO:0000256" key="2">
    <source>
        <dbReference type="ARBA" id="ARBA00005587"/>
    </source>
</evidence>
<keyword evidence="8" id="KW-1185">Reference proteome</keyword>
<reference evidence="7 8" key="1">
    <citation type="submission" date="2018-11" db="EMBL/GenBank/DDBJ databases">
        <title>Draft genome of Simplicispira Flexivirga sp. BO-16.</title>
        <authorList>
            <person name="Im W.T."/>
        </authorList>
    </citation>
    <scope>NUCLEOTIDE SEQUENCE [LARGE SCALE GENOMIC DNA]</scope>
    <source>
        <strain evidence="7 8">BO-16</strain>
    </source>
</reference>
<keyword evidence="5 6" id="KW-0472">Membrane</keyword>
<comment type="caution">
    <text evidence="7">The sequence shown here is derived from an EMBL/GenBank/DDBJ whole genome shotgun (WGS) entry which is preliminary data.</text>
</comment>
<protein>
    <submittedName>
        <fullName evidence="7">Uncharacterized protein</fullName>
    </submittedName>
</protein>
<dbReference type="GO" id="GO:0005886">
    <property type="term" value="C:plasma membrane"/>
    <property type="evidence" value="ECO:0007669"/>
    <property type="project" value="TreeGrafter"/>
</dbReference>
<feature type="transmembrane region" description="Helical" evidence="6">
    <location>
        <begin position="132"/>
        <end position="150"/>
    </location>
</feature>
<feature type="transmembrane region" description="Helical" evidence="6">
    <location>
        <begin position="47"/>
        <end position="66"/>
    </location>
</feature>
<dbReference type="RefSeq" id="WP_123270373.1">
    <property type="nucleotide sequence ID" value="NZ_RJJQ01000003.1"/>
</dbReference>
<dbReference type="OrthoDB" id="9787939at2"/>